<dbReference type="InterPro" id="IPR001926">
    <property type="entry name" value="TrpB-like_PALP"/>
</dbReference>
<protein>
    <submittedName>
        <fullName evidence="4">Pyridoxal-phosphate dependent enzyme</fullName>
    </submittedName>
</protein>
<dbReference type="Proteomes" id="UP001596527">
    <property type="component" value="Unassembled WGS sequence"/>
</dbReference>
<accession>A0ABW2SL78</accession>
<organism evidence="4 5">
    <name type="scientific">Schaalia naturae</name>
    <dbReference type="NCBI Taxonomy" id="635203"/>
    <lineage>
        <taxon>Bacteria</taxon>
        <taxon>Bacillati</taxon>
        <taxon>Actinomycetota</taxon>
        <taxon>Actinomycetes</taxon>
        <taxon>Actinomycetales</taxon>
        <taxon>Actinomycetaceae</taxon>
        <taxon>Schaalia</taxon>
    </lineage>
</organism>
<evidence type="ECO:0000256" key="1">
    <source>
        <dbReference type="ARBA" id="ARBA00001933"/>
    </source>
</evidence>
<dbReference type="CDD" id="cd01561">
    <property type="entry name" value="CBS_like"/>
    <property type="match status" value="1"/>
</dbReference>
<dbReference type="PANTHER" id="PTHR10314">
    <property type="entry name" value="CYSTATHIONINE BETA-SYNTHASE"/>
    <property type="match status" value="1"/>
</dbReference>
<dbReference type="EMBL" id="JBHTEF010000001">
    <property type="protein sequence ID" value="MFC7580892.1"/>
    <property type="molecule type" value="Genomic_DNA"/>
</dbReference>
<reference evidence="5" key="1">
    <citation type="journal article" date="2019" name="Int. J. Syst. Evol. Microbiol.">
        <title>The Global Catalogue of Microorganisms (GCM) 10K type strain sequencing project: providing services to taxonomists for standard genome sequencing and annotation.</title>
        <authorList>
            <consortium name="The Broad Institute Genomics Platform"/>
            <consortium name="The Broad Institute Genome Sequencing Center for Infectious Disease"/>
            <person name="Wu L."/>
            <person name="Ma J."/>
        </authorList>
    </citation>
    <scope>NUCLEOTIDE SEQUENCE [LARGE SCALE GENOMIC DNA]</scope>
    <source>
        <strain evidence="5">CCUG 56698</strain>
    </source>
</reference>
<dbReference type="Gene3D" id="3.40.50.1100">
    <property type="match status" value="2"/>
</dbReference>
<keyword evidence="5" id="KW-1185">Reference proteome</keyword>
<dbReference type="RefSeq" id="WP_380973480.1">
    <property type="nucleotide sequence ID" value="NZ_JBHTEF010000001.1"/>
</dbReference>
<feature type="domain" description="Tryptophan synthase beta chain-like PALP" evidence="3">
    <location>
        <begin position="17"/>
        <end position="306"/>
    </location>
</feature>
<dbReference type="InterPro" id="IPR050214">
    <property type="entry name" value="Cys_Synth/Cystath_Beta-Synth"/>
</dbReference>
<name>A0ABW2SL78_9ACTO</name>
<dbReference type="SUPFAM" id="SSF53686">
    <property type="entry name" value="Tryptophan synthase beta subunit-like PLP-dependent enzymes"/>
    <property type="match status" value="1"/>
</dbReference>
<sequence>MPETSARPRPMAYADHVTELIGNTPLVRLARVSEGLAATVLAKVEYLNPGGSAKDRIAGRIIEAAEREGRLRPGGTIVEPTSGNTGVGLALFAGRRGYRTVFVVPDKVGVEKRNVLRAYGAQVVVTPTAVAPDDPRSYYSVARMLEAAIPGAYVPNQYDNPNGPAAHYATTGPEIWRDTAGQVTHLVAGIGTGGTITGAGRYLKDVSRGSVRVVGADPEGSIYSGGPVHVYDVEGVGEDFWPGTYDPGVPDSVERVDDAESFAMTRRLAREEGLLVGGSSGMAVAAALRVARQAEEDAVIVVILPDSGRGYLDKIFSDGWMRERGHLGRPAEETGWMPWEALDALDLPAQ</sequence>
<keyword evidence="2" id="KW-0663">Pyridoxal phosphate</keyword>
<dbReference type="PROSITE" id="PS00901">
    <property type="entry name" value="CYS_SYNTHASE"/>
    <property type="match status" value="1"/>
</dbReference>
<dbReference type="InterPro" id="IPR036052">
    <property type="entry name" value="TrpB-like_PALP_sf"/>
</dbReference>
<gene>
    <name evidence="4" type="ORF">ACFQWG_06740</name>
</gene>
<evidence type="ECO:0000313" key="5">
    <source>
        <dbReference type="Proteomes" id="UP001596527"/>
    </source>
</evidence>
<comment type="caution">
    <text evidence="4">The sequence shown here is derived from an EMBL/GenBank/DDBJ whole genome shotgun (WGS) entry which is preliminary data.</text>
</comment>
<comment type="cofactor">
    <cofactor evidence="1">
        <name>pyridoxal 5'-phosphate</name>
        <dbReference type="ChEBI" id="CHEBI:597326"/>
    </cofactor>
</comment>
<proteinExistence type="predicted"/>
<dbReference type="InterPro" id="IPR001216">
    <property type="entry name" value="P-phosphate_BS"/>
</dbReference>
<evidence type="ECO:0000259" key="3">
    <source>
        <dbReference type="Pfam" id="PF00291"/>
    </source>
</evidence>
<evidence type="ECO:0000256" key="2">
    <source>
        <dbReference type="ARBA" id="ARBA00022898"/>
    </source>
</evidence>
<dbReference type="Pfam" id="PF00291">
    <property type="entry name" value="PALP"/>
    <property type="match status" value="1"/>
</dbReference>
<evidence type="ECO:0000313" key="4">
    <source>
        <dbReference type="EMBL" id="MFC7580892.1"/>
    </source>
</evidence>